<comment type="similarity">
    <text evidence="1">Belongs to the ROK (NagC/XylR) family.</text>
</comment>
<accession>A0ABW5XDM2</accession>
<reference evidence="3" key="1">
    <citation type="journal article" date="2019" name="Int. J. Syst. Evol. Microbiol.">
        <title>The Global Catalogue of Microorganisms (GCM) 10K type strain sequencing project: providing services to taxonomists for standard genome sequencing and annotation.</title>
        <authorList>
            <consortium name="The Broad Institute Genomics Platform"/>
            <consortium name="The Broad Institute Genome Sequencing Center for Infectious Disease"/>
            <person name="Wu L."/>
            <person name="Ma J."/>
        </authorList>
    </citation>
    <scope>NUCLEOTIDE SEQUENCE [LARGE SCALE GENOMIC DNA]</scope>
    <source>
        <strain evidence="3">KCTC 33576</strain>
    </source>
</reference>
<dbReference type="PANTHER" id="PTHR18964:SF173">
    <property type="entry name" value="GLUCOKINASE"/>
    <property type="match status" value="1"/>
</dbReference>
<dbReference type="SUPFAM" id="SSF53067">
    <property type="entry name" value="Actin-like ATPase domain"/>
    <property type="match status" value="1"/>
</dbReference>
<evidence type="ECO:0000313" key="2">
    <source>
        <dbReference type="EMBL" id="MFD2840217.1"/>
    </source>
</evidence>
<dbReference type="Proteomes" id="UP001597391">
    <property type="component" value="Unassembled WGS sequence"/>
</dbReference>
<comment type="caution">
    <text evidence="2">The sequence shown here is derived from an EMBL/GenBank/DDBJ whole genome shotgun (WGS) entry which is preliminary data.</text>
</comment>
<dbReference type="RefSeq" id="WP_377465966.1">
    <property type="nucleotide sequence ID" value="NZ_JBHUOP010000002.1"/>
</dbReference>
<sequence>MVKMETNPLVVALDIGGTNSRGEVLPWAEGALGTPIARASLPTPAGDGDAVLATIVALVHDLLDQLDEQGREQVEAIGVGVPGIHDDETGVVRLAANLGWVNRPVARELTDALGLPVYLCHDVTAAGIGEQRLGAGCGAPDTLAVFLGTGIAATIVSNDKLIRGGMLHGARQPAGEIGHMPIVLDGLECACGQRGCFEMYCSARAFGRIYSEHLGVDPEGPEGKTSKDLVDALPHDPTAREAWDLATRYLAHGLLSAATVTGPSRIVLGGGLSAAGEVLTDAVSMHLKEMAKVLQVPEVVLAELGPRAGTLGVALLTLDRLL</sequence>
<dbReference type="InterPro" id="IPR043129">
    <property type="entry name" value="ATPase_NBD"/>
</dbReference>
<gene>
    <name evidence="2" type="ORF">ACFSYH_06500</name>
</gene>
<evidence type="ECO:0000313" key="3">
    <source>
        <dbReference type="Proteomes" id="UP001597391"/>
    </source>
</evidence>
<evidence type="ECO:0000256" key="1">
    <source>
        <dbReference type="ARBA" id="ARBA00006479"/>
    </source>
</evidence>
<organism evidence="2 3">
    <name type="scientific">Populibacterium corticicola</name>
    <dbReference type="NCBI Taxonomy" id="1812826"/>
    <lineage>
        <taxon>Bacteria</taxon>
        <taxon>Bacillati</taxon>
        <taxon>Actinomycetota</taxon>
        <taxon>Actinomycetes</taxon>
        <taxon>Micrococcales</taxon>
        <taxon>Jonesiaceae</taxon>
        <taxon>Populibacterium</taxon>
    </lineage>
</organism>
<protein>
    <submittedName>
        <fullName evidence="2">ROK family protein</fullName>
    </submittedName>
</protein>
<proteinExistence type="inferred from homology"/>
<dbReference type="PANTHER" id="PTHR18964">
    <property type="entry name" value="ROK (REPRESSOR, ORF, KINASE) FAMILY"/>
    <property type="match status" value="1"/>
</dbReference>
<dbReference type="Pfam" id="PF00480">
    <property type="entry name" value="ROK"/>
    <property type="match status" value="1"/>
</dbReference>
<keyword evidence="3" id="KW-1185">Reference proteome</keyword>
<dbReference type="EMBL" id="JBHUOP010000002">
    <property type="protein sequence ID" value="MFD2840217.1"/>
    <property type="molecule type" value="Genomic_DNA"/>
</dbReference>
<name>A0ABW5XDM2_9MICO</name>
<dbReference type="Gene3D" id="3.30.420.40">
    <property type="match status" value="2"/>
</dbReference>
<dbReference type="InterPro" id="IPR000600">
    <property type="entry name" value="ROK"/>
</dbReference>